<dbReference type="InterPro" id="IPR019271">
    <property type="entry name" value="DUF2284_metal-binding"/>
</dbReference>
<dbReference type="Proteomes" id="UP000824014">
    <property type="component" value="Unassembled WGS sequence"/>
</dbReference>
<evidence type="ECO:0000313" key="1">
    <source>
        <dbReference type="EMBL" id="HIZ15917.1"/>
    </source>
</evidence>
<comment type="caution">
    <text evidence="1">The sequence shown here is derived from an EMBL/GenBank/DDBJ whole genome shotgun (WGS) entry which is preliminary data.</text>
</comment>
<proteinExistence type="predicted"/>
<protein>
    <submittedName>
        <fullName evidence="1">DUF2284 domain-containing protein</fullName>
    </submittedName>
</protein>
<evidence type="ECO:0000313" key="2">
    <source>
        <dbReference type="Proteomes" id="UP000824014"/>
    </source>
</evidence>
<reference evidence="1" key="1">
    <citation type="journal article" date="2021" name="PeerJ">
        <title>Extensive microbial diversity within the chicken gut microbiome revealed by metagenomics and culture.</title>
        <authorList>
            <person name="Gilroy R."/>
            <person name="Ravi A."/>
            <person name="Getino M."/>
            <person name="Pursley I."/>
            <person name="Horton D.L."/>
            <person name="Alikhan N.F."/>
            <person name="Baker D."/>
            <person name="Gharbi K."/>
            <person name="Hall N."/>
            <person name="Watson M."/>
            <person name="Adriaenssens E.M."/>
            <person name="Foster-Nyarko E."/>
            <person name="Jarju S."/>
            <person name="Secka A."/>
            <person name="Antonio M."/>
            <person name="Oren A."/>
            <person name="Chaudhuri R.R."/>
            <person name="La Ragione R."/>
            <person name="Hildebrand F."/>
            <person name="Pallen M.J."/>
        </authorList>
    </citation>
    <scope>NUCLEOTIDE SEQUENCE</scope>
    <source>
        <strain evidence="1">ChiHjej11B10-19426</strain>
    </source>
</reference>
<name>A0A9D2IMR6_9BACT</name>
<dbReference type="AlphaFoldDB" id="A0A9D2IMR6"/>
<organism evidence="1 2">
    <name type="scientific">Candidatus Tidjanibacter faecipullorum</name>
    <dbReference type="NCBI Taxonomy" id="2838766"/>
    <lineage>
        <taxon>Bacteria</taxon>
        <taxon>Pseudomonadati</taxon>
        <taxon>Bacteroidota</taxon>
        <taxon>Bacteroidia</taxon>
        <taxon>Bacteroidales</taxon>
        <taxon>Rikenellaceae</taxon>
        <taxon>Tidjanibacter</taxon>
    </lineage>
</organism>
<gene>
    <name evidence="1" type="ORF">H9816_08450</name>
</gene>
<sequence>MIRDITHTFASLEATDYLTRYRDVERFSACCRACDRYGRMWGCPPFEEDPVVQLAGCRSVRLVGTTVGLTDEVRHRPTAPAEQFDLSYRILREVRRTLDVQLLDAERRRPGSRAFFAGSCSLCHPERCARADGLPCRMPDRARPSLEAWGFDLVHTASELLGLTMCWSDNLVLPPYFTCISALFTPDEPDPSPLW</sequence>
<dbReference type="EMBL" id="DXCC01000032">
    <property type="protein sequence ID" value="HIZ15917.1"/>
    <property type="molecule type" value="Genomic_DNA"/>
</dbReference>
<dbReference type="Pfam" id="PF10050">
    <property type="entry name" value="DUF2284"/>
    <property type="match status" value="1"/>
</dbReference>
<accession>A0A9D2IMR6</accession>
<reference evidence="1" key="2">
    <citation type="submission" date="2021-04" db="EMBL/GenBank/DDBJ databases">
        <authorList>
            <person name="Gilroy R."/>
        </authorList>
    </citation>
    <scope>NUCLEOTIDE SEQUENCE</scope>
    <source>
        <strain evidence="1">ChiHjej11B10-19426</strain>
    </source>
</reference>